<dbReference type="InterPro" id="IPR010982">
    <property type="entry name" value="Lambda_DNA-bd_dom_sf"/>
</dbReference>
<dbReference type="Proteomes" id="UP000249099">
    <property type="component" value="Unassembled WGS sequence"/>
</dbReference>
<comment type="caution">
    <text evidence="2">The sequence shown here is derived from an EMBL/GenBank/DDBJ whole genome shotgun (WGS) entry which is preliminary data.</text>
</comment>
<accession>A0A328KSA3</accession>
<dbReference type="PROSITE" id="PS50943">
    <property type="entry name" value="HTH_CROC1"/>
    <property type="match status" value="2"/>
</dbReference>
<dbReference type="SMART" id="SM00530">
    <property type="entry name" value="HTH_XRE"/>
    <property type="match status" value="2"/>
</dbReference>
<gene>
    <name evidence="2" type="ORF">B8A44_07640</name>
</gene>
<dbReference type="RefSeq" id="WP_112790360.1">
    <property type="nucleotide sequence ID" value="NZ_NAQV01000023.1"/>
</dbReference>
<dbReference type="AlphaFoldDB" id="A0A328KSA3"/>
<dbReference type="Gene3D" id="1.10.260.40">
    <property type="entry name" value="lambda repressor-like DNA-binding domains"/>
    <property type="match status" value="1"/>
</dbReference>
<dbReference type="CDD" id="cd00093">
    <property type="entry name" value="HTH_XRE"/>
    <property type="match status" value="2"/>
</dbReference>
<reference evidence="2 3" key="1">
    <citation type="submission" date="2017-03" db="EMBL/GenBank/DDBJ databases">
        <title>wgs assembly of Dolosigranulum pigrum KPL CDC strains.</title>
        <authorList>
            <person name="Brugger S.D."/>
            <person name="Pettigrew M."/>
            <person name="Kong Y."/>
            <person name="Lemon K.P."/>
        </authorList>
    </citation>
    <scope>NUCLEOTIDE SEQUENCE [LARGE SCALE GENOMIC DNA]</scope>
    <source>
        <strain evidence="2 3">KPL1931_CDC4294-98</strain>
    </source>
</reference>
<evidence type="ECO:0000313" key="3">
    <source>
        <dbReference type="Proteomes" id="UP000249099"/>
    </source>
</evidence>
<dbReference type="GO" id="GO:0003677">
    <property type="term" value="F:DNA binding"/>
    <property type="evidence" value="ECO:0007669"/>
    <property type="project" value="InterPro"/>
</dbReference>
<dbReference type="InterPro" id="IPR001387">
    <property type="entry name" value="Cro/C1-type_HTH"/>
</dbReference>
<feature type="domain" description="HTH cro/C1-type" evidence="1">
    <location>
        <begin position="84"/>
        <end position="138"/>
    </location>
</feature>
<dbReference type="Pfam" id="PF01381">
    <property type="entry name" value="HTH_3"/>
    <property type="match status" value="1"/>
</dbReference>
<name>A0A328KSA3_9LACT</name>
<proteinExistence type="predicted"/>
<dbReference type="EMBL" id="NAQV01000023">
    <property type="protein sequence ID" value="RAN62412.1"/>
    <property type="molecule type" value="Genomic_DNA"/>
</dbReference>
<dbReference type="SUPFAM" id="SSF47413">
    <property type="entry name" value="lambda repressor-like DNA-binding domains"/>
    <property type="match status" value="1"/>
</dbReference>
<organism evidence="2 3">
    <name type="scientific">Dolosigranulum pigrum</name>
    <dbReference type="NCBI Taxonomy" id="29394"/>
    <lineage>
        <taxon>Bacteria</taxon>
        <taxon>Bacillati</taxon>
        <taxon>Bacillota</taxon>
        <taxon>Bacilli</taxon>
        <taxon>Lactobacillales</taxon>
        <taxon>Carnobacteriaceae</taxon>
        <taxon>Dolosigranulum</taxon>
    </lineage>
</organism>
<protein>
    <recommendedName>
        <fullName evidence="1">HTH cro/C1-type domain-containing protein</fullName>
    </recommendedName>
</protein>
<sequence length="225" mass="25442">MENLTNKEIQHVSNYLIRNGYDISSLQKKLGVSEKVAKGVLQCRTCSDKTVGLILDNFEEDCETLFGNDIPYFTIGLDDIGRKIKQARIDAGLSREDLANAISMNASTIVGWENYRRETGRFVLDNIAEATYLTPHELFSNPLVDLKNGANYIKVVRNALRIGRGQMIDIMNGAHYSKVREWEKGIHRPRLETIKNLVDPIGLTLDEFAGMSLEEISEYCKTLKI</sequence>
<evidence type="ECO:0000259" key="1">
    <source>
        <dbReference type="PROSITE" id="PS50943"/>
    </source>
</evidence>
<evidence type="ECO:0000313" key="2">
    <source>
        <dbReference type="EMBL" id="RAN62412.1"/>
    </source>
</evidence>
<feature type="domain" description="HTH cro/C1-type" evidence="1">
    <location>
        <begin position="179"/>
        <end position="208"/>
    </location>
</feature>